<accession>A0A7S0WSA2</accession>
<dbReference type="GO" id="GO:0003755">
    <property type="term" value="F:peptidyl-prolyl cis-trans isomerase activity"/>
    <property type="evidence" value="ECO:0007669"/>
    <property type="project" value="UniProtKB-KW"/>
</dbReference>
<evidence type="ECO:0000256" key="2">
    <source>
        <dbReference type="ARBA" id="ARBA00013194"/>
    </source>
</evidence>
<dbReference type="Pfam" id="PF00254">
    <property type="entry name" value="FKBP_C"/>
    <property type="match status" value="1"/>
</dbReference>
<dbReference type="GO" id="GO:0009507">
    <property type="term" value="C:chloroplast"/>
    <property type="evidence" value="ECO:0007669"/>
    <property type="project" value="InterPro"/>
</dbReference>
<evidence type="ECO:0000259" key="6">
    <source>
        <dbReference type="PROSITE" id="PS50059"/>
    </source>
</evidence>
<dbReference type="Gene3D" id="3.10.50.40">
    <property type="match status" value="1"/>
</dbReference>
<dbReference type="FunFam" id="3.10.50.40:FF:000006">
    <property type="entry name" value="Peptidyl-prolyl cis-trans isomerase"/>
    <property type="match status" value="1"/>
</dbReference>
<dbReference type="EMBL" id="HBFB01016807">
    <property type="protein sequence ID" value="CAD8680107.1"/>
    <property type="molecule type" value="Transcribed_RNA"/>
</dbReference>
<sequence length="209" mass="21589">MAAICRTQMQRFATRGMVARNAAIARPIACNAASGRREMLASVTLGAASIAFSRNVAAAAGADEFVTAPNGLKYKDEVVGSGPAPAKGARIKAHYTGRLVSNGQKFDSSYDRGQPLAFQVGVGMVIKGWDIGILGGEGITPMQEGGKRKLIIPAELGYGARGAGGVIPPNAALEFDVELVAANAKGGLDELAEGVQKAWKKATSFLDAV</sequence>
<evidence type="ECO:0000256" key="4">
    <source>
        <dbReference type="ARBA" id="ARBA00023235"/>
    </source>
</evidence>
<reference evidence="7" key="1">
    <citation type="submission" date="2021-01" db="EMBL/GenBank/DDBJ databases">
        <authorList>
            <person name="Corre E."/>
            <person name="Pelletier E."/>
            <person name="Niang G."/>
            <person name="Scheremetjew M."/>
            <person name="Finn R."/>
            <person name="Kale V."/>
            <person name="Holt S."/>
            <person name="Cochrane G."/>
            <person name="Meng A."/>
            <person name="Brown T."/>
            <person name="Cohen L."/>
        </authorList>
    </citation>
    <scope>NUCLEOTIDE SEQUENCE</scope>
    <source>
        <strain evidence="7">SAG 11-49</strain>
    </source>
</reference>
<evidence type="ECO:0000256" key="3">
    <source>
        <dbReference type="ARBA" id="ARBA00023110"/>
    </source>
</evidence>
<dbReference type="InterPro" id="IPR001179">
    <property type="entry name" value="PPIase_FKBP_dom"/>
</dbReference>
<name>A0A7S0WSA2_9CHLO</name>
<dbReference type="EC" id="5.2.1.8" evidence="2 5"/>
<dbReference type="PROSITE" id="PS50059">
    <property type="entry name" value="FKBP_PPIASE"/>
    <property type="match status" value="1"/>
</dbReference>
<keyword evidence="3 5" id="KW-0697">Rotamase</keyword>
<protein>
    <recommendedName>
        <fullName evidence="2 5">peptidylprolyl isomerase</fullName>
        <ecNumber evidence="2 5">5.2.1.8</ecNumber>
    </recommendedName>
</protein>
<evidence type="ECO:0000313" key="7">
    <source>
        <dbReference type="EMBL" id="CAD8680107.1"/>
    </source>
</evidence>
<evidence type="ECO:0000256" key="1">
    <source>
        <dbReference type="ARBA" id="ARBA00000971"/>
    </source>
</evidence>
<dbReference type="PANTHER" id="PTHR47833:SF2">
    <property type="entry name" value="PEPTIDYLPROLYL ISOMERASE"/>
    <property type="match status" value="1"/>
</dbReference>
<proteinExistence type="predicted"/>
<comment type="catalytic activity">
    <reaction evidence="1 5">
        <text>[protein]-peptidylproline (omega=180) = [protein]-peptidylproline (omega=0)</text>
        <dbReference type="Rhea" id="RHEA:16237"/>
        <dbReference type="Rhea" id="RHEA-COMP:10747"/>
        <dbReference type="Rhea" id="RHEA-COMP:10748"/>
        <dbReference type="ChEBI" id="CHEBI:83833"/>
        <dbReference type="ChEBI" id="CHEBI:83834"/>
        <dbReference type="EC" id="5.2.1.8"/>
    </reaction>
</comment>
<dbReference type="PANTHER" id="PTHR47833">
    <property type="entry name" value="PHOTOSYNTHETIC NDH SUBUNIT OF LUMENAL LOCATION 4, CHLOROPLASTIC"/>
    <property type="match status" value="1"/>
</dbReference>
<dbReference type="InterPro" id="IPR046357">
    <property type="entry name" value="PPIase_dom_sf"/>
</dbReference>
<dbReference type="AlphaFoldDB" id="A0A7S0WSA2"/>
<keyword evidence="4 5" id="KW-0413">Isomerase</keyword>
<dbReference type="InterPro" id="IPR044183">
    <property type="entry name" value="PNSL4/FKBP13-like"/>
</dbReference>
<gene>
    <name evidence="7" type="ORF">CLEI1391_LOCUS9399</name>
</gene>
<organism evidence="7">
    <name type="scientific">Chlamydomonas leiostraca</name>
    <dbReference type="NCBI Taxonomy" id="1034604"/>
    <lineage>
        <taxon>Eukaryota</taxon>
        <taxon>Viridiplantae</taxon>
        <taxon>Chlorophyta</taxon>
        <taxon>core chlorophytes</taxon>
        <taxon>Chlorophyceae</taxon>
        <taxon>CS clade</taxon>
        <taxon>Chlamydomonadales</taxon>
        <taxon>Chlamydomonadaceae</taxon>
        <taxon>Chlamydomonas</taxon>
    </lineage>
</organism>
<evidence type="ECO:0000256" key="5">
    <source>
        <dbReference type="PROSITE-ProRule" id="PRU00277"/>
    </source>
</evidence>
<dbReference type="SUPFAM" id="SSF54534">
    <property type="entry name" value="FKBP-like"/>
    <property type="match status" value="1"/>
</dbReference>
<feature type="domain" description="PPIase FKBP-type" evidence="6">
    <location>
        <begin position="88"/>
        <end position="183"/>
    </location>
</feature>